<keyword evidence="7 8" id="KW-0472">Membrane</keyword>
<evidence type="ECO:0000313" key="10">
    <source>
        <dbReference type="Proteomes" id="UP000539175"/>
    </source>
</evidence>
<feature type="transmembrane region" description="Helical" evidence="8">
    <location>
        <begin position="140"/>
        <end position="160"/>
    </location>
</feature>
<keyword evidence="6 8" id="KW-1133">Transmembrane helix</keyword>
<dbReference type="GO" id="GO:0005886">
    <property type="term" value="C:plasma membrane"/>
    <property type="evidence" value="ECO:0007669"/>
    <property type="project" value="UniProtKB-SubCell"/>
</dbReference>
<keyword evidence="10" id="KW-1185">Reference proteome</keyword>
<evidence type="ECO:0000256" key="6">
    <source>
        <dbReference type="ARBA" id="ARBA00022989"/>
    </source>
</evidence>
<gene>
    <name evidence="9" type="ORF">FHS74_004582</name>
</gene>
<feature type="transmembrane region" description="Helical" evidence="8">
    <location>
        <begin position="75"/>
        <end position="95"/>
    </location>
</feature>
<accession>A0A7X0B2U2</accession>
<keyword evidence="4 8" id="KW-0812">Transmembrane</keyword>
<comment type="similarity">
    <text evidence="2">Belongs to the MreD family.</text>
</comment>
<proteinExistence type="inferred from homology"/>
<name>A0A7X0B2U2_9PROT</name>
<comment type="caution">
    <text evidence="9">The sequence shown here is derived from an EMBL/GenBank/DDBJ whole genome shotgun (WGS) entry which is preliminary data.</text>
</comment>
<evidence type="ECO:0000256" key="7">
    <source>
        <dbReference type="ARBA" id="ARBA00023136"/>
    </source>
</evidence>
<evidence type="ECO:0000313" key="9">
    <source>
        <dbReference type="EMBL" id="MBB6254006.1"/>
    </source>
</evidence>
<dbReference type="EMBL" id="JACIIZ010000014">
    <property type="protein sequence ID" value="MBB6254006.1"/>
    <property type="molecule type" value="Genomic_DNA"/>
</dbReference>
<sequence>MAVGVWQRLDQAGRNLVPFSTTVAAMLLGMMPLQLPDYSFVAPPLTLMSIYYWAIYRPDLLRPLLAFGIGLLQDLLAGSPLGMSALVYVLAYWLVLTQRRYFLGNSFWFLWLGFALVAVGAGAVQWLAYSLMTAHLVGPGNIVAQALLAIVVFPVPAWCFSKLHRSLLSAS</sequence>
<evidence type="ECO:0000256" key="5">
    <source>
        <dbReference type="ARBA" id="ARBA00022960"/>
    </source>
</evidence>
<feature type="transmembrane region" description="Helical" evidence="8">
    <location>
        <begin position="107"/>
        <end position="128"/>
    </location>
</feature>
<reference evidence="9 10" key="1">
    <citation type="submission" date="2020-08" db="EMBL/GenBank/DDBJ databases">
        <title>Genomic Encyclopedia of Type Strains, Phase IV (KMG-IV): sequencing the most valuable type-strain genomes for metagenomic binning, comparative biology and taxonomic classification.</title>
        <authorList>
            <person name="Goeker M."/>
        </authorList>
    </citation>
    <scope>NUCLEOTIDE SEQUENCE [LARGE SCALE GENOMIC DNA]</scope>
    <source>
        <strain evidence="9 10">DSM 22198</strain>
    </source>
</reference>
<keyword evidence="5" id="KW-0133">Cell shape</keyword>
<evidence type="ECO:0000256" key="1">
    <source>
        <dbReference type="ARBA" id="ARBA00004651"/>
    </source>
</evidence>
<dbReference type="Proteomes" id="UP000539175">
    <property type="component" value="Unassembled WGS sequence"/>
</dbReference>
<evidence type="ECO:0000256" key="3">
    <source>
        <dbReference type="ARBA" id="ARBA00022475"/>
    </source>
</evidence>
<evidence type="ECO:0000256" key="4">
    <source>
        <dbReference type="ARBA" id="ARBA00022692"/>
    </source>
</evidence>
<protein>
    <submittedName>
        <fullName evidence="9">Rod shape-determining protein MreD</fullName>
    </submittedName>
</protein>
<dbReference type="AlphaFoldDB" id="A0A7X0B2U2"/>
<keyword evidence="3" id="KW-1003">Cell membrane</keyword>
<dbReference type="InterPro" id="IPR007227">
    <property type="entry name" value="Cell_shape_determining_MreD"/>
</dbReference>
<organism evidence="9 10">
    <name type="scientific">Nitrospirillum iridis</name>
    <dbReference type="NCBI Taxonomy" id="765888"/>
    <lineage>
        <taxon>Bacteria</taxon>
        <taxon>Pseudomonadati</taxon>
        <taxon>Pseudomonadota</taxon>
        <taxon>Alphaproteobacteria</taxon>
        <taxon>Rhodospirillales</taxon>
        <taxon>Azospirillaceae</taxon>
        <taxon>Nitrospirillum</taxon>
    </lineage>
</organism>
<evidence type="ECO:0000256" key="2">
    <source>
        <dbReference type="ARBA" id="ARBA00007776"/>
    </source>
</evidence>
<dbReference type="RefSeq" id="WP_184805685.1">
    <property type="nucleotide sequence ID" value="NZ_JACIIZ010000014.1"/>
</dbReference>
<dbReference type="Pfam" id="PF04093">
    <property type="entry name" value="MreD"/>
    <property type="match status" value="1"/>
</dbReference>
<dbReference type="NCBIfam" id="TIGR03426">
    <property type="entry name" value="shape_MreD"/>
    <property type="match status" value="1"/>
</dbReference>
<dbReference type="GO" id="GO:0008360">
    <property type="term" value="P:regulation of cell shape"/>
    <property type="evidence" value="ECO:0007669"/>
    <property type="project" value="UniProtKB-KW"/>
</dbReference>
<feature type="transmembrane region" description="Helical" evidence="8">
    <location>
        <begin position="12"/>
        <end position="31"/>
    </location>
</feature>
<comment type="subcellular location">
    <subcellularLocation>
        <location evidence="1">Cell membrane</location>
        <topology evidence="1">Multi-pass membrane protein</topology>
    </subcellularLocation>
</comment>
<evidence type="ECO:0000256" key="8">
    <source>
        <dbReference type="SAM" id="Phobius"/>
    </source>
</evidence>
<feature type="transmembrane region" description="Helical" evidence="8">
    <location>
        <begin position="38"/>
        <end position="55"/>
    </location>
</feature>